<keyword evidence="1" id="KW-1133">Transmembrane helix</keyword>
<feature type="transmembrane region" description="Helical" evidence="1">
    <location>
        <begin position="333"/>
        <end position="353"/>
    </location>
</feature>
<reference evidence="2 3" key="1">
    <citation type="submission" date="2018-03" db="EMBL/GenBank/DDBJ databases">
        <title>Genomic Encyclopedia of Type Strains, Phase III (KMG-III): the genomes of soil and plant-associated and newly described type strains.</title>
        <authorList>
            <person name="Whitman W."/>
        </authorList>
    </citation>
    <scope>NUCLEOTIDE SEQUENCE [LARGE SCALE GENOMIC DNA]</scope>
    <source>
        <strain evidence="2 3">CGMCC 1.12484</strain>
    </source>
</reference>
<organism evidence="2 3">
    <name type="scientific">Glaciihabitans tibetensis</name>
    <dbReference type="NCBI Taxonomy" id="1266600"/>
    <lineage>
        <taxon>Bacteria</taxon>
        <taxon>Bacillati</taxon>
        <taxon>Actinomycetota</taxon>
        <taxon>Actinomycetes</taxon>
        <taxon>Micrococcales</taxon>
        <taxon>Microbacteriaceae</taxon>
        <taxon>Glaciihabitans</taxon>
    </lineage>
</organism>
<gene>
    <name evidence="2" type="ORF">B0I08_10512</name>
</gene>
<dbReference type="EMBL" id="PVTL01000005">
    <property type="protein sequence ID" value="PRY67851.1"/>
    <property type="molecule type" value="Genomic_DNA"/>
</dbReference>
<evidence type="ECO:0000256" key="1">
    <source>
        <dbReference type="SAM" id="Phobius"/>
    </source>
</evidence>
<dbReference type="OrthoDB" id="7698234at2"/>
<protein>
    <submittedName>
        <fullName evidence="2">Low temperature requirement protein LtrA</fullName>
    </submittedName>
</protein>
<keyword evidence="3" id="KW-1185">Reference proteome</keyword>
<proteinExistence type="predicted"/>
<feature type="transmembrane region" description="Helical" evidence="1">
    <location>
        <begin position="200"/>
        <end position="221"/>
    </location>
</feature>
<name>A0A2T0VCE6_9MICO</name>
<feature type="transmembrane region" description="Helical" evidence="1">
    <location>
        <begin position="48"/>
        <end position="69"/>
    </location>
</feature>
<dbReference type="PANTHER" id="PTHR36840:SF1">
    <property type="entry name" value="BLL5714 PROTEIN"/>
    <property type="match status" value="1"/>
</dbReference>
<accession>A0A2T0VCE6</accession>
<feature type="transmembrane region" description="Helical" evidence="1">
    <location>
        <begin position="227"/>
        <end position="248"/>
    </location>
</feature>
<dbReference type="Proteomes" id="UP000237983">
    <property type="component" value="Unassembled WGS sequence"/>
</dbReference>
<dbReference type="AlphaFoldDB" id="A0A2T0VCE6"/>
<keyword evidence="1" id="KW-0812">Transmembrane</keyword>
<feature type="transmembrane region" description="Helical" evidence="1">
    <location>
        <begin position="137"/>
        <end position="155"/>
    </location>
</feature>
<feature type="transmembrane region" description="Helical" evidence="1">
    <location>
        <begin position="359"/>
        <end position="378"/>
    </location>
</feature>
<comment type="caution">
    <text evidence="2">The sequence shown here is derived from an EMBL/GenBank/DDBJ whole genome shotgun (WGS) entry which is preliminary data.</text>
</comment>
<feature type="transmembrane region" description="Helical" evidence="1">
    <location>
        <begin position="301"/>
        <end position="321"/>
    </location>
</feature>
<dbReference type="InterPro" id="IPR010640">
    <property type="entry name" value="Low_temperature_requirement_A"/>
</dbReference>
<feature type="transmembrane region" description="Helical" evidence="1">
    <location>
        <begin position="81"/>
        <end position="100"/>
    </location>
</feature>
<dbReference type="Pfam" id="PF06772">
    <property type="entry name" value="LtrA"/>
    <property type="match status" value="1"/>
</dbReference>
<dbReference type="PANTHER" id="PTHR36840">
    <property type="entry name" value="BLL5714 PROTEIN"/>
    <property type="match status" value="1"/>
</dbReference>
<sequence length="380" mass="40670">MVARSQTEPHRASSPLELLFDLTFVVAIAQIAAELAHGIADGHAGEVLVPYLMVFFAIWWAWVTCTWFASAYDTDDVPYRVLTMVQMAGVLTLAAGVPTAFAEGNFIMVVMGYVIMRIGLVAQWLRVAIEHPAGRATALRYAGGIAVVQVGWLLRQLLPEGFGVASFAVLVAFELAVPIWAARKGEPSWHPHHIAERYGLFTIIVLGESVFAATTGVQAAVQNDGLSAELVAISLSGLVLLFALWWLYFLEPAADGLAARRHRAYFWGYGHYGVFASLAALGAGLEVAVEYSGHHLDVSALVVGFALAIPVALFLVLLWAIHAPVVEQPVIRPAVILPAAALVLAMPLLTAQWGVGPEVIGIALVCVLVIALTIASRAKP</sequence>
<feature type="transmembrane region" description="Helical" evidence="1">
    <location>
        <begin position="161"/>
        <end position="180"/>
    </location>
</feature>
<feature type="transmembrane region" description="Helical" evidence="1">
    <location>
        <begin position="269"/>
        <end position="289"/>
    </location>
</feature>
<keyword evidence="1" id="KW-0472">Membrane</keyword>
<feature type="transmembrane region" description="Helical" evidence="1">
    <location>
        <begin position="106"/>
        <end position="125"/>
    </location>
</feature>
<evidence type="ECO:0000313" key="2">
    <source>
        <dbReference type="EMBL" id="PRY67851.1"/>
    </source>
</evidence>
<evidence type="ECO:0000313" key="3">
    <source>
        <dbReference type="Proteomes" id="UP000237983"/>
    </source>
</evidence>
<feature type="transmembrane region" description="Helical" evidence="1">
    <location>
        <begin position="18"/>
        <end position="36"/>
    </location>
</feature>